<organism evidence="1 2">
    <name type="scientific">Escherichia coli O157 typing phage 5</name>
    <dbReference type="NCBI Taxonomy" id="1508680"/>
    <lineage>
        <taxon>Viruses</taxon>
        <taxon>Duplodnaviria</taxon>
        <taxon>Heunggongvirae</taxon>
        <taxon>Uroviricota</taxon>
        <taxon>Caudoviricetes</taxon>
        <taxon>Vequintavirinae</taxon>
        <taxon>Vequintavirus</taxon>
        <taxon>Vequintavirus V5</taxon>
    </lineage>
</organism>
<name>A0A0F6THL2_9CAUD</name>
<evidence type="ECO:0000313" key="2">
    <source>
        <dbReference type="Proteomes" id="UP000033802"/>
    </source>
</evidence>
<dbReference type="EMBL" id="KP869103">
    <property type="protein sequence ID" value="AKE45540.1"/>
    <property type="molecule type" value="Genomic_DNA"/>
</dbReference>
<sequence length="70" mass="7920">MKTCMCVSTQSDNQGLFEEYPVIDGPSISLCDFLTGTRGGCTKVMNIQAITLQKHLPESWYLFWRTEEGL</sequence>
<protein>
    <submittedName>
        <fullName evidence="1">Uncharacterized protein</fullName>
    </submittedName>
</protein>
<dbReference type="Proteomes" id="UP000033802">
    <property type="component" value="Segment"/>
</dbReference>
<proteinExistence type="predicted"/>
<gene>
    <name evidence="1" type="ORF">ECTP5_00666</name>
</gene>
<accession>A0A0F6THL2</accession>
<reference evidence="1 2" key="1">
    <citation type="journal article" date="2015" name="BMC Genomics">
        <title>Analysis of whole genome sequencing for the Escherichia coli O157:H7 typing phages.</title>
        <authorList>
            <person name="Cowley L.A."/>
            <person name="Beckett S.J."/>
            <person name="Chase-Topping M."/>
            <person name="Perry N."/>
            <person name="Dallman T.J."/>
            <person name="Gally D.L."/>
            <person name="Jenkins C."/>
        </authorList>
    </citation>
    <scope>NUCLEOTIDE SEQUENCE [LARGE SCALE GENOMIC DNA]</scope>
</reference>
<evidence type="ECO:0000313" key="1">
    <source>
        <dbReference type="EMBL" id="AKE45540.1"/>
    </source>
</evidence>